<feature type="region of interest" description="Disordered" evidence="18">
    <location>
        <begin position="789"/>
        <end position="810"/>
    </location>
</feature>
<reference evidence="22" key="1">
    <citation type="submission" date="2022-08" db="UniProtKB">
        <authorList>
            <consortium name="EnsemblMetazoa"/>
        </authorList>
    </citation>
    <scope>IDENTIFICATION</scope>
    <source>
        <strain evidence="22">05x7-T-G4-1.051#20</strain>
    </source>
</reference>
<dbReference type="Proteomes" id="UP000005408">
    <property type="component" value="Unassembled WGS sequence"/>
</dbReference>
<dbReference type="InterPro" id="IPR010916">
    <property type="entry name" value="TonB_box_CS"/>
</dbReference>
<dbReference type="Gene3D" id="3.20.20.80">
    <property type="entry name" value="Glycosidases"/>
    <property type="match status" value="2"/>
</dbReference>
<dbReference type="Gene3D" id="3.30.379.10">
    <property type="entry name" value="Chitobiase/beta-hexosaminidase domain 2-like"/>
    <property type="match status" value="1"/>
</dbReference>
<name>A0A8W8HTQ4_MAGGI</name>
<evidence type="ECO:0000256" key="7">
    <source>
        <dbReference type="ARBA" id="ARBA00023098"/>
    </source>
</evidence>
<dbReference type="GO" id="GO:0004563">
    <property type="term" value="F:beta-N-acetylhexosaminidase activity"/>
    <property type="evidence" value="ECO:0007669"/>
    <property type="project" value="UniProtKB-EC"/>
</dbReference>
<evidence type="ECO:0000259" key="21">
    <source>
        <dbReference type="Pfam" id="PF14845"/>
    </source>
</evidence>
<dbReference type="GO" id="GO:0030203">
    <property type="term" value="P:glycosaminoglycan metabolic process"/>
    <property type="evidence" value="ECO:0007669"/>
    <property type="project" value="TreeGrafter"/>
</dbReference>
<dbReference type="InterPro" id="IPR029018">
    <property type="entry name" value="Hex-like_dom2"/>
</dbReference>
<feature type="chain" id="PRO_5036472872" description="beta-N-acetylhexosaminidase" evidence="19">
    <location>
        <begin position="20"/>
        <end position="831"/>
    </location>
</feature>
<comment type="subcellular location">
    <subcellularLocation>
        <location evidence="2">Lysosome</location>
    </subcellularLocation>
</comment>
<evidence type="ECO:0000256" key="6">
    <source>
        <dbReference type="ARBA" id="ARBA00022801"/>
    </source>
</evidence>
<evidence type="ECO:0000256" key="8">
    <source>
        <dbReference type="ARBA" id="ARBA00023157"/>
    </source>
</evidence>
<dbReference type="Pfam" id="PF14845">
    <property type="entry name" value="Glycohydro_20b2"/>
    <property type="match status" value="1"/>
</dbReference>
<keyword evidence="10" id="KW-0458">Lysosome</keyword>
<dbReference type="AlphaFoldDB" id="A0A8W8HTQ4"/>
<dbReference type="CDD" id="cd06562">
    <property type="entry name" value="GH20_HexA_HexB-like"/>
    <property type="match status" value="1"/>
</dbReference>
<dbReference type="InterPro" id="IPR029019">
    <property type="entry name" value="HEX_eukaryotic_N"/>
</dbReference>
<dbReference type="EC" id="3.2.1.52" evidence="4"/>
<protein>
    <recommendedName>
        <fullName evidence="4">beta-N-acetylhexosaminidase</fullName>
        <ecNumber evidence="4">3.2.1.52</ecNumber>
    </recommendedName>
</protein>
<keyword evidence="8" id="KW-1015">Disulfide bond</keyword>
<sequence>MARTFALFHFACIVGLVFSNGEYRERETVSVTASNGMPWPMPQQYSSTSDTFTINRNAFKFRATGQSCDILSSAFFRYQTIIFGFREEVLKFHPKFKAGSLTELDVNVKNKCDQYPYLGMDESYNLTISSSGATLNSNSVWGALRGIETFSQLVLQRSKDMFTVNGTTIVDYPRFQHRGLLLDTSRHFLDVSIIKQNLLAMSQSKFNVFHWHIVDDQSFPYTSNNFPDMATMGAYDSKHIYTQDQIAEIIEFARILGIRVIPEFDSPGHSQSWGKSIKDLLTKCYSSGKPNGQYGPIDPSLETSYGFLSKFFAEIAKVFPDHYVHLGGDEVNFDCWKSNPNITAFMKQKDFGTDYAKLEEYYMQRLLEIVSGVKKGYMIWQEVVDNGAKVNPDTIVEVWKNGFHTELSIITFRGYKTLLSSCWYLSDISYGIDWPKYYNCDPHNFIGTYLVHVRPDTVVEVWKGGYQNEMSKITSLGYKTLLSSCWYLNYISYGSDWPKYYNCEPYNFNGTAEQKKLVIGGETCMWGEYVDNTNVLSRTWPRASVVAERLWSAQNVKDANAAAPRLEEHRCRMIKRGFPAEAVNGPGYCFQEYSIHEPVPYLLYDVIILRSPESLRVGKTSQRWKAQFRLKKHKFVMEKEQKMEQDDKDILRRLNSDKLMSPTPEMLRELPLSYIGERAERYHRIMMAKTRTQLLLMDHLCQRRGINLQKTLEIQRWERTPESDLGPLVGLKHEAEDDLERIKLRIIKAPKTRSSEHYADDRVASFYRLDADDTQDNLQEDGCCEMFGASQKDGNGIMEDGKKPRKERKSWKKRLLKLFSWCSGSAERSKN</sequence>
<comment type="catalytic activity">
    <reaction evidence="12">
        <text>beta-D-GalNAc-(1-&gt;4)-alpha-L-IdoA-(1-&gt;3)-beta-D-GalNAc-4-sulfate-(1-&gt;4)-alpha-L-IdoA-(1-&gt;3)-D-GalNAc-4-sulfate + H2O = alpha-L-IdoA-(1-&gt;3)-beta-D-GalNAc-4-sulfate-(1-&gt;4)-alpha-L-IdoA-(1-&gt;3)-D-GalNAc-4-sulfate + N-acetyl-D-galactosamine</text>
        <dbReference type="Rhea" id="RHEA:64372"/>
        <dbReference type="ChEBI" id="CHEBI:15377"/>
        <dbReference type="ChEBI" id="CHEBI:28037"/>
        <dbReference type="ChEBI" id="CHEBI:152565"/>
        <dbReference type="ChEBI" id="CHEBI:152566"/>
    </reaction>
    <physiologicalReaction direction="left-to-right" evidence="12">
        <dbReference type="Rhea" id="RHEA:64373"/>
    </physiologicalReaction>
</comment>
<evidence type="ECO:0000256" key="11">
    <source>
        <dbReference type="ARBA" id="ARBA00023295"/>
    </source>
</evidence>
<dbReference type="PRINTS" id="PR00738">
    <property type="entry name" value="GLHYDRLASE20"/>
</dbReference>
<evidence type="ECO:0000256" key="12">
    <source>
        <dbReference type="ARBA" id="ARBA00023505"/>
    </source>
</evidence>
<comment type="catalytic activity">
    <reaction evidence="16">
        <text>N-acetyl-beta-D-6-sulfogalactosaminyl-(1-&gt;4)-alpha-L-iduronyl-(1-&gt;3)-N-acetyl-D-6-sulfogalactosamine + H2O = alpha-L-iduronyl-(1-&gt;3)-N-acetyl-D-6-sulfogalactosamine + N-acetyl-D-6-sulfogalactosamine</text>
        <dbReference type="Rhea" id="RHEA:64384"/>
        <dbReference type="ChEBI" id="CHEBI:15377"/>
        <dbReference type="ChEBI" id="CHEBI:152567"/>
        <dbReference type="ChEBI" id="CHEBI:152568"/>
        <dbReference type="ChEBI" id="CHEBI:153064"/>
    </reaction>
    <physiologicalReaction direction="left-to-right" evidence="16">
        <dbReference type="Rhea" id="RHEA:64385"/>
    </physiologicalReaction>
</comment>
<evidence type="ECO:0000256" key="16">
    <source>
        <dbReference type="ARBA" id="ARBA00049464"/>
    </source>
</evidence>
<dbReference type="PANTHER" id="PTHR22600">
    <property type="entry name" value="BETA-HEXOSAMINIDASE"/>
    <property type="match status" value="1"/>
</dbReference>
<comment type="catalytic activity">
    <reaction evidence="1">
        <text>Hydrolysis of terminal non-reducing N-acetyl-D-hexosamine residues in N-acetyl-beta-D-hexosaminides.</text>
        <dbReference type="EC" id="3.2.1.52"/>
    </reaction>
</comment>
<evidence type="ECO:0000256" key="1">
    <source>
        <dbReference type="ARBA" id="ARBA00001231"/>
    </source>
</evidence>
<comment type="catalytic activity">
    <reaction evidence="14">
        <text>a ganglioside GM2 + H2O = a ganglioside GM3 + N-acetyl-beta-D-galactosamine</text>
        <dbReference type="Rhea" id="RHEA:47968"/>
        <dbReference type="ChEBI" id="CHEBI:15377"/>
        <dbReference type="ChEBI" id="CHEBI:28497"/>
        <dbReference type="ChEBI" id="CHEBI:79210"/>
        <dbReference type="ChEBI" id="CHEBI:79218"/>
    </reaction>
    <physiologicalReaction direction="left-to-right" evidence="14">
        <dbReference type="Rhea" id="RHEA:47969"/>
    </physiologicalReaction>
</comment>
<keyword evidence="23" id="KW-1185">Reference proteome</keyword>
<evidence type="ECO:0000256" key="13">
    <source>
        <dbReference type="ARBA" id="ARBA00043767"/>
    </source>
</evidence>
<evidence type="ECO:0000256" key="9">
    <source>
        <dbReference type="ARBA" id="ARBA00023180"/>
    </source>
</evidence>
<feature type="domain" description="Glycoside hydrolase family 20 catalytic" evidence="20">
    <location>
        <begin position="453"/>
        <end position="553"/>
    </location>
</feature>
<keyword evidence="6" id="KW-0378">Hydrolase</keyword>
<keyword evidence="11" id="KW-0326">Glycosidase</keyword>
<dbReference type="SMR" id="A0A8W8HTQ4"/>
<feature type="domain" description="Glycoside hydrolase family 20 catalytic" evidence="20">
    <location>
        <begin position="175"/>
        <end position="426"/>
    </location>
</feature>
<evidence type="ECO:0000256" key="3">
    <source>
        <dbReference type="ARBA" id="ARBA00006285"/>
    </source>
</evidence>
<dbReference type="PANTHER" id="PTHR22600:SF21">
    <property type="entry name" value="BETA-HEXOSAMINIDASE A"/>
    <property type="match status" value="1"/>
</dbReference>
<evidence type="ECO:0000256" key="14">
    <source>
        <dbReference type="ARBA" id="ARBA00043827"/>
    </source>
</evidence>
<keyword evidence="9" id="KW-0325">Glycoprotein</keyword>
<evidence type="ECO:0000313" key="22">
    <source>
        <dbReference type="EnsemblMetazoa" id="G10906.15:cds"/>
    </source>
</evidence>
<comment type="similarity">
    <text evidence="3">Belongs to the glycosyl hydrolase 20 family.</text>
</comment>
<dbReference type="EnsemblMetazoa" id="G10906.15">
    <property type="protein sequence ID" value="G10906.15:cds"/>
    <property type="gene ID" value="G10906"/>
</dbReference>
<dbReference type="InterPro" id="IPR025705">
    <property type="entry name" value="Beta_hexosaminidase_sua/sub"/>
</dbReference>
<comment type="catalytic activity">
    <reaction evidence="13">
        <text>a ganglioside GM2 (d18:1(4E)) + H2O = a ganglioside GM3 (d18:1(4E)) + N-acetyl-beta-D-galactosamine</text>
        <dbReference type="Rhea" id="RHEA:47940"/>
        <dbReference type="ChEBI" id="CHEBI:15377"/>
        <dbReference type="ChEBI" id="CHEBI:28497"/>
        <dbReference type="ChEBI" id="CHEBI:60065"/>
        <dbReference type="ChEBI" id="CHEBI:71502"/>
    </reaction>
    <physiologicalReaction direction="left-to-right" evidence="13">
        <dbReference type="Rhea" id="RHEA:47941"/>
    </physiologicalReaction>
</comment>
<proteinExistence type="inferred from homology"/>
<dbReference type="SUPFAM" id="SSF55545">
    <property type="entry name" value="beta-N-acetylhexosaminidase-like domain"/>
    <property type="match status" value="1"/>
</dbReference>
<evidence type="ECO:0000256" key="4">
    <source>
        <dbReference type="ARBA" id="ARBA00012663"/>
    </source>
</evidence>
<feature type="active site" description="Proton donor" evidence="17">
    <location>
        <position position="330"/>
    </location>
</feature>
<dbReference type="GO" id="GO:0016020">
    <property type="term" value="C:membrane"/>
    <property type="evidence" value="ECO:0007669"/>
    <property type="project" value="TreeGrafter"/>
</dbReference>
<evidence type="ECO:0000256" key="15">
    <source>
        <dbReference type="ARBA" id="ARBA00047301"/>
    </source>
</evidence>
<accession>A0A8W8HTQ4</accession>
<dbReference type="FunFam" id="3.20.20.80:FF:000049">
    <property type="entry name" value="Beta-hexosaminidase A"/>
    <property type="match status" value="1"/>
</dbReference>
<evidence type="ECO:0000256" key="18">
    <source>
        <dbReference type="SAM" id="MobiDB-lite"/>
    </source>
</evidence>
<dbReference type="InterPro" id="IPR017853">
    <property type="entry name" value="GH"/>
</dbReference>
<dbReference type="PROSITE" id="PS00430">
    <property type="entry name" value="TONB_DEPENDENT_REC_1"/>
    <property type="match status" value="1"/>
</dbReference>
<evidence type="ECO:0000256" key="2">
    <source>
        <dbReference type="ARBA" id="ARBA00004371"/>
    </source>
</evidence>
<comment type="catalytic activity">
    <reaction evidence="15">
        <text>N-acetyl-beta-D-galactosaminyl-(1-&gt;4)-beta-D-3-sulfogalactosyl-(1-&gt;4)-beta-D-glucosyl-(1&lt;-&gt;1')-ceramide + H2O = a beta-D-3-sulfogalactosyl-(1-&gt;4)-beta-D-glucosyl-(1&lt;-&gt;1')-ceramide + N-acetyl-beta-D-galactosamine</text>
        <dbReference type="Rhea" id="RHEA:48276"/>
        <dbReference type="ChEBI" id="CHEBI:15377"/>
        <dbReference type="ChEBI" id="CHEBI:28497"/>
        <dbReference type="ChEBI" id="CHEBI:90163"/>
        <dbReference type="ChEBI" id="CHEBI:90164"/>
    </reaction>
    <physiologicalReaction direction="left-to-right" evidence="15">
        <dbReference type="Rhea" id="RHEA:48277"/>
    </physiologicalReaction>
</comment>
<evidence type="ECO:0000313" key="23">
    <source>
        <dbReference type="Proteomes" id="UP000005408"/>
    </source>
</evidence>
<dbReference type="InterPro" id="IPR015883">
    <property type="entry name" value="Glyco_hydro_20_cat"/>
</dbReference>
<evidence type="ECO:0000256" key="17">
    <source>
        <dbReference type="PIRSR" id="PIRSR625705-1"/>
    </source>
</evidence>
<dbReference type="SUPFAM" id="SSF51445">
    <property type="entry name" value="(Trans)glycosidases"/>
    <property type="match status" value="2"/>
</dbReference>
<dbReference type="GO" id="GO:0005764">
    <property type="term" value="C:lysosome"/>
    <property type="evidence" value="ECO:0007669"/>
    <property type="project" value="UniProtKB-SubCell"/>
</dbReference>
<evidence type="ECO:0000256" key="10">
    <source>
        <dbReference type="ARBA" id="ARBA00023228"/>
    </source>
</evidence>
<keyword evidence="7" id="KW-0443">Lipid metabolism</keyword>
<organism evidence="22 23">
    <name type="scientific">Magallana gigas</name>
    <name type="common">Pacific oyster</name>
    <name type="synonym">Crassostrea gigas</name>
    <dbReference type="NCBI Taxonomy" id="29159"/>
    <lineage>
        <taxon>Eukaryota</taxon>
        <taxon>Metazoa</taxon>
        <taxon>Spiralia</taxon>
        <taxon>Lophotrochozoa</taxon>
        <taxon>Mollusca</taxon>
        <taxon>Bivalvia</taxon>
        <taxon>Autobranchia</taxon>
        <taxon>Pteriomorphia</taxon>
        <taxon>Ostreida</taxon>
        <taxon>Ostreoidea</taxon>
        <taxon>Ostreidae</taxon>
        <taxon>Magallana</taxon>
    </lineage>
</organism>
<dbReference type="GO" id="GO:0005975">
    <property type="term" value="P:carbohydrate metabolic process"/>
    <property type="evidence" value="ECO:0007669"/>
    <property type="project" value="InterPro"/>
</dbReference>
<feature type="domain" description="Beta-hexosaminidase eukaryotic type N-terminal" evidence="21">
    <location>
        <begin position="38"/>
        <end position="153"/>
    </location>
</feature>
<keyword evidence="5 19" id="KW-0732">Signal</keyword>
<evidence type="ECO:0000256" key="19">
    <source>
        <dbReference type="SAM" id="SignalP"/>
    </source>
</evidence>
<dbReference type="Pfam" id="PF00728">
    <property type="entry name" value="Glyco_hydro_20"/>
    <property type="match status" value="2"/>
</dbReference>
<evidence type="ECO:0000259" key="20">
    <source>
        <dbReference type="Pfam" id="PF00728"/>
    </source>
</evidence>
<dbReference type="GO" id="GO:0006689">
    <property type="term" value="P:ganglioside catabolic process"/>
    <property type="evidence" value="ECO:0007669"/>
    <property type="project" value="TreeGrafter"/>
</dbReference>
<feature type="signal peptide" evidence="19">
    <location>
        <begin position="1"/>
        <end position="19"/>
    </location>
</feature>
<evidence type="ECO:0000256" key="5">
    <source>
        <dbReference type="ARBA" id="ARBA00022729"/>
    </source>
</evidence>